<organism evidence="2 3">
    <name type="scientific">Agaricicola taiwanensis</name>
    <dbReference type="NCBI Taxonomy" id="591372"/>
    <lineage>
        <taxon>Bacteria</taxon>
        <taxon>Pseudomonadati</taxon>
        <taxon>Pseudomonadota</taxon>
        <taxon>Alphaproteobacteria</taxon>
        <taxon>Rhodobacterales</taxon>
        <taxon>Paracoccaceae</taxon>
        <taxon>Agaricicola</taxon>
    </lineage>
</organism>
<keyword evidence="3" id="KW-1185">Reference proteome</keyword>
<reference evidence="2" key="2">
    <citation type="submission" date="2020-09" db="EMBL/GenBank/DDBJ databases">
        <authorList>
            <person name="Sun Q."/>
            <person name="Sedlacek I."/>
        </authorList>
    </citation>
    <scope>NUCLEOTIDE SEQUENCE</scope>
    <source>
        <strain evidence="2">CCM 7684</strain>
    </source>
</reference>
<reference evidence="2" key="1">
    <citation type="journal article" date="2014" name="Int. J. Syst. Evol. Microbiol.">
        <title>Complete genome sequence of Corynebacterium casei LMG S-19264T (=DSM 44701T), isolated from a smear-ripened cheese.</title>
        <authorList>
            <consortium name="US DOE Joint Genome Institute (JGI-PGF)"/>
            <person name="Walter F."/>
            <person name="Albersmeier A."/>
            <person name="Kalinowski J."/>
            <person name="Ruckert C."/>
        </authorList>
    </citation>
    <scope>NUCLEOTIDE SEQUENCE</scope>
    <source>
        <strain evidence="2">CCM 7684</strain>
    </source>
</reference>
<feature type="region of interest" description="Disordered" evidence="1">
    <location>
        <begin position="455"/>
        <end position="474"/>
    </location>
</feature>
<dbReference type="RefSeq" id="WP_188411058.1">
    <property type="nucleotide sequence ID" value="NZ_BMCP01000007.1"/>
</dbReference>
<dbReference type="EMBL" id="BMCP01000007">
    <property type="protein sequence ID" value="GGE54392.1"/>
    <property type="molecule type" value="Genomic_DNA"/>
</dbReference>
<proteinExistence type="predicted"/>
<evidence type="ECO:0000256" key="1">
    <source>
        <dbReference type="SAM" id="MobiDB-lite"/>
    </source>
</evidence>
<dbReference type="AlphaFoldDB" id="A0A8J2YNC6"/>
<feature type="compositionally biased region" description="Polar residues" evidence="1">
    <location>
        <begin position="264"/>
        <end position="274"/>
    </location>
</feature>
<evidence type="ECO:0000313" key="2">
    <source>
        <dbReference type="EMBL" id="GGE54392.1"/>
    </source>
</evidence>
<evidence type="ECO:0000313" key="3">
    <source>
        <dbReference type="Proteomes" id="UP000602745"/>
    </source>
</evidence>
<feature type="region of interest" description="Disordered" evidence="1">
    <location>
        <begin position="259"/>
        <end position="291"/>
    </location>
</feature>
<gene>
    <name evidence="2" type="ORF">GCM10007276_34360</name>
</gene>
<dbReference type="Proteomes" id="UP000602745">
    <property type="component" value="Unassembled WGS sequence"/>
</dbReference>
<accession>A0A8J2YNC6</accession>
<sequence length="659" mass="70908">MPRVPVYERSEKLRPIHQQGFSVSATPDQMGAGIGRGMTALAGGMKDFGKALHDGIVAKAEADRAMIQLRQSNQEAMYDNETGLLKQRGEKAIGSRAAYEKKITADRDRIAKNLSSAARPFFEPQALDTMANSLQELIPHEIRQIKTFVNETSASKVLSLVAEGASAFASPGALPRLAGMISREIMENGRLNGRSEADIAQETAARVSQLNTQAVMAQARTDPLAAQQQVEALSDHLTPEDREHVAAQLAGPVLNARAEASSREIMSQRRSMLQGQPMPADGTPSPAASPPQDFVRQLVARPGRRDLVARLDDSFTGNIAAFIEDVPEEIGAGLGIFAINSGSGGSPATVDLSWDGRPLDLAPQPVRDYVIATASRYNLSFPAPGREWPDAAGPGALRPVEFGTRLVARGSGLSQRATLPSTAEIEARLADIDDPALRDRARDLVLQSIEAETRNAQEREEAAARDGFRRLDEGATPRQVADALALEGSGAASRIPFGGSGTRAGRREAESDAFLLSSLIGLAARRPDAFSGLSLPDHFAHLSRRDRERLERLQQAVIANDPEARDLLAGWSVMAETAEEQLGRMGLMPEHAASVEAGRTRSGEIARLNGRFLELIQQRQARGEATDPRELRQLALREIGPVVMAAMKPSAATARQISL</sequence>
<protein>
    <submittedName>
        <fullName evidence="2">Uncharacterized protein</fullName>
    </submittedName>
</protein>
<name>A0A8J2YNC6_9RHOB</name>
<comment type="caution">
    <text evidence="2">The sequence shown here is derived from an EMBL/GenBank/DDBJ whole genome shotgun (WGS) entry which is preliminary data.</text>
</comment>